<reference evidence="3" key="1">
    <citation type="submission" date="2019-09" db="EMBL/GenBank/DDBJ databases">
        <authorList>
            <person name="Li J."/>
        </authorList>
    </citation>
    <scope>NUCLEOTIDE SEQUENCE [LARGE SCALE GENOMIC DNA]</scope>
    <source>
        <strain evidence="3">NRBC 14897</strain>
    </source>
</reference>
<dbReference type="AlphaFoldDB" id="A0A641AKY2"/>
<evidence type="ECO:0000256" key="1">
    <source>
        <dbReference type="SAM" id="MobiDB-lite"/>
    </source>
</evidence>
<feature type="signal peptide" evidence="2">
    <location>
        <begin position="1"/>
        <end position="26"/>
    </location>
</feature>
<sequence>MKTLVRAGIVTVAATVGLGTAGFAVASASTADTQEPVVVKREDTSSSWTQSTDVDDDLRDDLDDVDGVDSPTGSTVNTVNTTATKNTAPTKNTPTKNTPTGNTVKTVPSMPTKNTAPTSATGD</sequence>
<gene>
    <name evidence="3" type="ORF">ESP62_013845</name>
</gene>
<feature type="chain" id="PRO_5038569903" evidence="2">
    <location>
        <begin position="27"/>
        <end position="123"/>
    </location>
</feature>
<dbReference type="RefSeq" id="WP_129184622.1">
    <property type="nucleotide sequence ID" value="NZ_JAGIOG010000001.1"/>
</dbReference>
<protein>
    <submittedName>
        <fullName evidence="3">Uncharacterized protein</fullName>
    </submittedName>
</protein>
<feature type="region of interest" description="Disordered" evidence="1">
    <location>
        <begin position="27"/>
        <end position="123"/>
    </location>
</feature>
<accession>A0A641AKY2</accession>
<comment type="caution">
    <text evidence="3">The sequence shown here is derived from an EMBL/GenBank/DDBJ whole genome shotgun (WGS) entry which is preliminary data.</text>
</comment>
<dbReference type="EMBL" id="SDPP02000003">
    <property type="protein sequence ID" value="KAA1376501.1"/>
    <property type="molecule type" value="Genomic_DNA"/>
</dbReference>
<dbReference type="OrthoDB" id="3749061at2"/>
<feature type="compositionally biased region" description="Low complexity" evidence="1">
    <location>
        <begin position="68"/>
        <end position="107"/>
    </location>
</feature>
<evidence type="ECO:0000256" key="2">
    <source>
        <dbReference type="SAM" id="SignalP"/>
    </source>
</evidence>
<keyword evidence="4" id="KW-1185">Reference proteome</keyword>
<evidence type="ECO:0000313" key="4">
    <source>
        <dbReference type="Proteomes" id="UP001515100"/>
    </source>
</evidence>
<dbReference type="Proteomes" id="UP001515100">
    <property type="component" value="Unassembled WGS sequence"/>
</dbReference>
<feature type="compositionally biased region" description="Acidic residues" evidence="1">
    <location>
        <begin position="53"/>
        <end position="67"/>
    </location>
</feature>
<name>A0A641AKY2_9ACTN</name>
<evidence type="ECO:0000313" key="3">
    <source>
        <dbReference type="EMBL" id="KAA1376501.1"/>
    </source>
</evidence>
<keyword evidence="2" id="KW-0732">Signal</keyword>
<proteinExistence type="predicted"/>
<organism evidence="3 4">
    <name type="scientific">Aeromicrobium fastidiosum</name>
    <dbReference type="NCBI Taxonomy" id="52699"/>
    <lineage>
        <taxon>Bacteria</taxon>
        <taxon>Bacillati</taxon>
        <taxon>Actinomycetota</taxon>
        <taxon>Actinomycetes</taxon>
        <taxon>Propionibacteriales</taxon>
        <taxon>Nocardioidaceae</taxon>
        <taxon>Aeromicrobium</taxon>
    </lineage>
</organism>
<feature type="compositionally biased region" description="Polar residues" evidence="1">
    <location>
        <begin position="109"/>
        <end position="123"/>
    </location>
</feature>